<comment type="caution">
    <text evidence="1">The sequence shown here is derived from an EMBL/GenBank/DDBJ whole genome shotgun (WGS) entry which is preliminary data.</text>
</comment>
<name>A0ACC3SWZ1_LIPKO</name>
<gene>
    <name evidence="1" type="ORF">V1525DRAFT_407909</name>
</gene>
<keyword evidence="2" id="KW-1185">Reference proteome</keyword>
<accession>A0ACC3SWZ1</accession>
<dbReference type="EMBL" id="MU971395">
    <property type="protein sequence ID" value="KAK9236132.1"/>
    <property type="molecule type" value="Genomic_DNA"/>
</dbReference>
<sequence>MRIADTDVPKLVLVPKQTELEVFYHSPLHRELASVLQYRIMFRDQATVPSENTESGLTRKLSENGSKQPTFTADNIVHQVYDSLGQTLIGAYTLQEELFVLGRSQSHNRAEAATSEESSRSSMKAVAARFFNPRPVPCDIGEVVLYNPTTTHPVSTLLNNTAELYGSLCHHAYPAGLAFTFAPPPSVTTKEYRFVWTGIDISSSFGGPTTMSGKCNFVDPTSKSTRITIAKLYIYDLDKLLYPTTTSKSASDELNNEIVLMEDNIRLLDVDVDRKGFETCLLLSVFLIATMNERARGLESREKQRKKAMEATERAERARVLAQDQAEAQKERERERANAKVREELRKNEEFARKLQEKEQAKVDKERLKLEKEDEKYARMLATRENEARKQDEELARKLQIKEEQALAKLRRSDEELAQKLQMEEDSGTKPTRRYAMKFPKLTAKFAQTQR</sequence>
<dbReference type="Proteomes" id="UP001433508">
    <property type="component" value="Unassembled WGS sequence"/>
</dbReference>
<evidence type="ECO:0000313" key="1">
    <source>
        <dbReference type="EMBL" id="KAK9236132.1"/>
    </source>
</evidence>
<protein>
    <submittedName>
        <fullName evidence="1">Uncharacterized protein</fullName>
    </submittedName>
</protein>
<proteinExistence type="predicted"/>
<organism evidence="1 2">
    <name type="scientific">Lipomyces kononenkoae</name>
    <name type="common">Yeast</name>
    <dbReference type="NCBI Taxonomy" id="34357"/>
    <lineage>
        <taxon>Eukaryota</taxon>
        <taxon>Fungi</taxon>
        <taxon>Dikarya</taxon>
        <taxon>Ascomycota</taxon>
        <taxon>Saccharomycotina</taxon>
        <taxon>Lipomycetes</taxon>
        <taxon>Lipomycetales</taxon>
        <taxon>Lipomycetaceae</taxon>
        <taxon>Lipomyces</taxon>
    </lineage>
</organism>
<reference evidence="2" key="1">
    <citation type="journal article" date="2024" name="Front. Bioeng. Biotechnol.">
        <title>Genome-scale model development and genomic sequencing of the oleaginous clade Lipomyces.</title>
        <authorList>
            <person name="Czajka J.J."/>
            <person name="Han Y."/>
            <person name="Kim J."/>
            <person name="Mondo S.J."/>
            <person name="Hofstad B.A."/>
            <person name="Robles A."/>
            <person name="Haridas S."/>
            <person name="Riley R."/>
            <person name="LaButti K."/>
            <person name="Pangilinan J."/>
            <person name="Andreopoulos W."/>
            <person name="Lipzen A."/>
            <person name="Yan J."/>
            <person name="Wang M."/>
            <person name="Ng V."/>
            <person name="Grigoriev I.V."/>
            <person name="Spatafora J.W."/>
            <person name="Magnuson J.K."/>
            <person name="Baker S.E."/>
            <person name="Pomraning K.R."/>
        </authorList>
    </citation>
    <scope>NUCLEOTIDE SEQUENCE [LARGE SCALE GENOMIC DNA]</scope>
    <source>
        <strain evidence="2">CBS 7786</strain>
    </source>
</reference>
<evidence type="ECO:0000313" key="2">
    <source>
        <dbReference type="Proteomes" id="UP001433508"/>
    </source>
</evidence>